<gene>
    <name evidence="2" type="ORF">B879_02293</name>
</gene>
<evidence type="ECO:0008006" key="4">
    <source>
        <dbReference type="Google" id="ProtNLM"/>
    </source>
</evidence>
<dbReference type="Proteomes" id="UP000004478">
    <property type="component" value="Unassembled WGS sequence"/>
</dbReference>
<evidence type="ECO:0000256" key="1">
    <source>
        <dbReference type="SAM" id="SignalP"/>
    </source>
</evidence>
<name>K1KY88_CECL9</name>
<proteinExistence type="predicted"/>
<feature type="chain" id="PRO_5003847006" description="DUF4221 domain-containing protein" evidence="1">
    <location>
        <begin position="24"/>
        <end position="380"/>
    </location>
</feature>
<comment type="caution">
    <text evidence="2">The sequence shown here is derived from an EMBL/GenBank/DDBJ whole genome shotgun (WGS) entry which is preliminary data.</text>
</comment>
<evidence type="ECO:0000313" key="3">
    <source>
        <dbReference type="Proteomes" id="UP000004478"/>
    </source>
</evidence>
<dbReference type="RefSeq" id="WP_009185322.1">
    <property type="nucleotide sequence ID" value="NZ_AMGM01000033.1"/>
</dbReference>
<dbReference type="EMBL" id="AMGM01000033">
    <property type="protein sequence ID" value="EKB49105.1"/>
    <property type="molecule type" value="Genomic_DNA"/>
</dbReference>
<evidence type="ECO:0000313" key="2">
    <source>
        <dbReference type="EMBL" id="EKB49105.1"/>
    </source>
</evidence>
<feature type="signal peptide" evidence="1">
    <location>
        <begin position="1"/>
        <end position="23"/>
    </location>
</feature>
<dbReference type="AlphaFoldDB" id="K1KY88"/>
<dbReference type="OrthoDB" id="833511at2"/>
<keyword evidence="1" id="KW-0732">Signal</keyword>
<dbReference type="PROSITE" id="PS51257">
    <property type="entry name" value="PROKAR_LIPOPROTEIN"/>
    <property type="match status" value="1"/>
</dbReference>
<protein>
    <recommendedName>
        <fullName evidence="4">DUF4221 domain-containing protein</fullName>
    </recommendedName>
</protein>
<keyword evidence="3" id="KW-1185">Reference proteome</keyword>
<sequence length="380" mass="44178">MKYTLALVLFLSLIFACNPSKEAKMDFSQRTITMDTVMVDAKDEILFLIGDLMMSDLSSDKQFLYYFNPMNLTLEIVDLDKLEFVRRVSYEEEGPDGVGRFPMQFQVLSGEQLFIGSFTHRGIFDQKGRRVKDLNFKIDEFIGEKVTPNYFEKTLKVHPTNPQKLISIWNDWGDAPNIFGIIDTQKKVFENLPIPAFDYLSEFRMIYADGGITRAVLGEDSQITLVNNKSILSNNIGSDVYIYDFETEKLNHMPTRHQSLPSRKSLKIPQIVESMPEFHELNRKLGEDINFTAPVWDEENEIYYRFAYYMKNKEVDGLHQQAGAEVFLIALDKNFDLISETLLELYHKIPGCHFIKDGRIWIFENMDDEMAFVRLNLSHN</sequence>
<organism evidence="2 3">
    <name type="scientific">Cecembia lonarensis (strain CCUG 58316 / KCTC 22772 / LW9)</name>
    <dbReference type="NCBI Taxonomy" id="1225176"/>
    <lineage>
        <taxon>Bacteria</taxon>
        <taxon>Pseudomonadati</taxon>
        <taxon>Bacteroidota</taxon>
        <taxon>Cytophagia</taxon>
        <taxon>Cytophagales</taxon>
        <taxon>Cyclobacteriaceae</taxon>
        <taxon>Cecembia</taxon>
    </lineage>
</organism>
<dbReference type="InterPro" id="IPR025316">
    <property type="entry name" value="DUF4221"/>
</dbReference>
<accession>K1KY88</accession>
<dbReference type="Pfam" id="PF13970">
    <property type="entry name" value="DUF4221"/>
    <property type="match status" value="1"/>
</dbReference>
<reference evidence="2 3" key="1">
    <citation type="journal article" date="2012" name="J. Bacteriol.">
        <title>Draft Genome Sequence of Cecembia lonarensis Strain LW9T, Isolated from Lonar Lake, a Haloalkaline Lake in India.</title>
        <authorList>
            <person name="Shivaji S."/>
            <person name="Ara S."/>
            <person name="Singh A."/>
            <person name="Pinnaka A.K."/>
        </authorList>
    </citation>
    <scope>NUCLEOTIDE SEQUENCE [LARGE SCALE GENOMIC DNA]</scope>
    <source>
        <strain evidence="2 3">LW9</strain>
    </source>
</reference>